<feature type="chain" id="PRO_5021001071" description="Mixed-linked glucanase" evidence="2">
    <location>
        <begin position="24"/>
        <end position="201"/>
    </location>
</feature>
<accession>A0A4T0WDU3</accession>
<sequence>MRTSSSTHVVALSCVALARLAGGITIVPGSTTGPFVFSNLTTSSATALPAPSSTTTPSTLPSGTNLPDSNIYVLRGCLGSPSGYPSFNLVGVDPEMTVQRCVSLAQGRRYAGVYNEEVPKLHICCPRSSYVRDGPWSGPSNQEPGFAAEAPAAAGSGLPENKPTQSRPGTVVVAGSRGWKDDIAVTHPAAVVVALAVHFLL</sequence>
<feature type="signal peptide" evidence="2">
    <location>
        <begin position="1"/>
        <end position="23"/>
    </location>
</feature>
<comment type="caution">
    <text evidence="3">The sequence shown here is derived from an EMBL/GenBank/DDBJ whole genome shotgun (WGS) entry which is preliminary data.</text>
</comment>
<protein>
    <recommendedName>
        <fullName evidence="5">Mixed-linked glucanase</fullName>
    </recommendedName>
</protein>
<dbReference type="Proteomes" id="UP000305883">
    <property type="component" value="Unassembled WGS sequence"/>
</dbReference>
<evidence type="ECO:0000313" key="3">
    <source>
        <dbReference type="EMBL" id="TID04080.1"/>
    </source>
</evidence>
<dbReference type="AlphaFoldDB" id="A0A4T0WDU3"/>
<proteinExistence type="predicted"/>
<evidence type="ECO:0000256" key="1">
    <source>
        <dbReference type="SAM" id="MobiDB-lite"/>
    </source>
</evidence>
<evidence type="ECO:0008006" key="5">
    <source>
        <dbReference type="Google" id="ProtNLM"/>
    </source>
</evidence>
<feature type="compositionally biased region" description="Low complexity" evidence="1">
    <location>
        <begin position="143"/>
        <end position="160"/>
    </location>
</feature>
<organism evidence="3 4">
    <name type="scientific">Colletotrichum higginsianum</name>
    <dbReference type="NCBI Taxonomy" id="80884"/>
    <lineage>
        <taxon>Eukaryota</taxon>
        <taxon>Fungi</taxon>
        <taxon>Dikarya</taxon>
        <taxon>Ascomycota</taxon>
        <taxon>Pezizomycotina</taxon>
        <taxon>Sordariomycetes</taxon>
        <taxon>Hypocreomycetidae</taxon>
        <taxon>Glomerellales</taxon>
        <taxon>Glomerellaceae</taxon>
        <taxon>Colletotrichum</taxon>
        <taxon>Colletotrichum destructivum species complex</taxon>
    </lineage>
</organism>
<keyword evidence="2" id="KW-0732">Signal</keyword>
<dbReference type="EMBL" id="MWPZ01000002">
    <property type="protein sequence ID" value="TID04080.1"/>
    <property type="molecule type" value="Genomic_DNA"/>
</dbReference>
<gene>
    <name evidence="3" type="ORF">CH35J_001903</name>
</gene>
<dbReference type="OrthoDB" id="2019572at2759"/>
<feature type="region of interest" description="Disordered" evidence="1">
    <location>
        <begin position="135"/>
        <end position="170"/>
    </location>
</feature>
<evidence type="ECO:0000256" key="2">
    <source>
        <dbReference type="SAM" id="SignalP"/>
    </source>
</evidence>
<name>A0A4T0WDU3_9PEZI</name>
<reference evidence="3 4" key="1">
    <citation type="journal article" date="2019" name="Genome Biol. Evol.">
        <title>Genomic Plasticity Mediated by Transposable Elements in the Plant Pathogenic Fungus Colletotrichum higginsianum.</title>
        <authorList>
            <person name="Tsushima A."/>
            <person name="Gan P."/>
            <person name="Kumakura N."/>
            <person name="Narusaka M."/>
            <person name="Takano Y."/>
            <person name="Narusaka Y."/>
            <person name="Shirasu K."/>
        </authorList>
    </citation>
    <scope>NUCLEOTIDE SEQUENCE [LARGE SCALE GENOMIC DNA]</scope>
    <source>
        <strain evidence="3 4">MAFF305635-RFP</strain>
    </source>
</reference>
<evidence type="ECO:0000313" key="4">
    <source>
        <dbReference type="Proteomes" id="UP000305883"/>
    </source>
</evidence>